<gene>
    <name evidence="1" type="ordered locus">Sinac_4398</name>
</gene>
<keyword evidence="2" id="KW-1185">Reference proteome</keyword>
<evidence type="ECO:0000313" key="2">
    <source>
        <dbReference type="Proteomes" id="UP000010798"/>
    </source>
</evidence>
<name>L0DGS9_SINAD</name>
<dbReference type="EMBL" id="CP003364">
    <property type="protein sequence ID" value="AGA28589.1"/>
    <property type="molecule type" value="Genomic_DNA"/>
</dbReference>
<dbReference type="AlphaFoldDB" id="L0DGS9"/>
<dbReference type="Proteomes" id="UP000010798">
    <property type="component" value="Chromosome"/>
</dbReference>
<dbReference type="eggNOG" id="COG1413">
    <property type="taxonomic scope" value="Bacteria"/>
</dbReference>
<organism evidence="1 2">
    <name type="scientific">Singulisphaera acidiphila (strain ATCC BAA-1392 / DSM 18658 / VKM B-2454 / MOB10)</name>
    <dbReference type="NCBI Taxonomy" id="886293"/>
    <lineage>
        <taxon>Bacteria</taxon>
        <taxon>Pseudomonadati</taxon>
        <taxon>Planctomycetota</taxon>
        <taxon>Planctomycetia</taxon>
        <taxon>Isosphaerales</taxon>
        <taxon>Isosphaeraceae</taxon>
        <taxon>Singulisphaera</taxon>
    </lineage>
</organism>
<evidence type="ECO:0000313" key="1">
    <source>
        <dbReference type="EMBL" id="AGA28589.1"/>
    </source>
</evidence>
<dbReference type="RefSeq" id="WP_015247707.1">
    <property type="nucleotide sequence ID" value="NC_019892.1"/>
</dbReference>
<dbReference type="STRING" id="886293.Sinac_4398"/>
<proteinExistence type="predicted"/>
<dbReference type="KEGG" id="saci:Sinac_4398"/>
<sequence length="671" mass="76620">MAQKTGGNAGDWLMVQELFERGDPAFVEALRAFYDAEVLATFAPRWFADRRPEARRLLFDYLDRPLNAYRHEALVKRLFKLAEAAGDDALMARFLVAFDRSIRRAVGKQVRFETQEVDNESDANALTDSWRDRGYESVSVWRNWRQRYQVSGRWTEPCLISPRDTTMPRGALKETYDPYSWNPKLGRYQTFAVPDWVFALKLDPRQFRQGEPFPAAQRNGLARYRLFSVATRHYLRRRVWRYFRRLGRNAPERYLPAVKEALLQYRDADVANGLALIDNWSLTHILFRFSPAIVPDERGWRVAPGHSLAELEPAPRYKALWASQPRAFVDLLVLGRCRPVRGWAIRTIRRNPTAILAVFPLEERLALLEDDDPEVVGLAADLIRDDPRLADVPASRWLTLLETASPAALDILAGLVERLVRPDQVTLAEAVRLASARPLPVARLGLDWLRTKTPHDESECRTLLDLLEAGADPLRGEILGWLRQTLANSPGLKPDWILQWLDSRHEDVRAEGWRWLESDATARDDVAIWQRLLESPYDDIRLALVAALDERTRQGDAVHLKPGRLDPDLLRLLWASVLLNIHRGHRAKPQVVRQLFRQAEAHPGDLPRLLPLLAVALRSVRGPEWQAGLSAVVRLAEHDEASAALVSQAFPELQLTTAKPGPSRNQSKESR</sequence>
<accession>L0DGS9</accession>
<dbReference type="HOGENOM" id="CLU_478883_0_0_0"/>
<reference evidence="1 2" key="1">
    <citation type="submission" date="2012-02" db="EMBL/GenBank/DDBJ databases">
        <title>Complete sequence of chromosome of Singulisphaera acidiphila DSM 18658.</title>
        <authorList>
            <consortium name="US DOE Joint Genome Institute (JGI-PGF)"/>
            <person name="Lucas S."/>
            <person name="Copeland A."/>
            <person name="Lapidus A."/>
            <person name="Glavina del Rio T."/>
            <person name="Dalin E."/>
            <person name="Tice H."/>
            <person name="Bruce D."/>
            <person name="Goodwin L."/>
            <person name="Pitluck S."/>
            <person name="Peters L."/>
            <person name="Ovchinnikova G."/>
            <person name="Chertkov O."/>
            <person name="Kyrpides N."/>
            <person name="Mavromatis K."/>
            <person name="Ivanova N."/>
            <person name="Brettin T."/>
            <person name="Detter J.C."/>
            <person name="Han C."/>
            <person name="Larimer F."/>
            <person name="Land M."/>
            <person name="Hauser L."/>
            <person name="Markowitz V."/>
            <person name="Cheng J.-F."/>
            <person name="Hugenholtz P."/>
            <person name="Woyke T."/>
            <person name="Wu D."/>
            <person name="Tindall B."/>
            <person name="Pomrenke H."/>
            <person name="Brambilla E."/>
            <person name="Klenk H.-P."/>
            <person name="Eisen J.A."/>
        </authorList>
    </citation>
    <scope>NUCLEOTIDE SEQUENCE [LARGE SCALE GENOMIC DNA]</scope>
    <source>
        <strain evidence="2">ATCC BAA-1392 / DSM 18658 / VKM B-2454 / MOB10</strain>
    </source>
</reference>
<protein>
    <submittedName>
        <fullName evidence="1">Uncharacterized protein</fullName>
    </submittedName>
</protein>